<keyword evidence="3" id="KW-0812">Transmembrane</keyword>
<keyword evidence="2" id="KW-0256">Endoplasmic reticulum</keyword>
<feature type="transmembrane region" description="Helical" evidence="3">
    <location>
        <begin position="190"/>
        <end position="209"/>
    </location>
</feature>
<evidence type="ECO:0000313" key="4">
    <source>
        <dbReference type="EMBL" id="CAK71621.1"/>
    </source>
</evidence>
<feature type="transmembrane region" description="Helical" evidence="3">
    <location>
        <begin position="249"/>
        <end position="274"/>
    </location>
</feature>
<evidence type="ECO:0000256" key="3">
    <source>
        <dbReference type="SAM" id="Phobius"/>
    </source>
</evidence>
<keyword evidence="3" id="KW-1133">Transmembrane helix</keyword>
<dbReference type="Proteomes" id="UP000000600">
    <property type="component" value="Unassembled WGS sequence"/>
</dbReference>
<dbReference type="KEGG" id="ptm:GSPATT00008169001"/>
<dbReference type="OMA" id="ITHECPE"/>
<dbReference type="PANTHER" id="PTHR12174">
    <property type="entry name" value="SIGNAL PEPTIDE PEPTIDASE"/>
    <property type="match status" value="1"/>
</dbReference>
<sequence length="490" mass="57115">MILSGLVITLNTLTQNYLIFKDQILNPEFQIGNYDVNSCGVPQLQQVYNDNPKSNNLFIQELVIRANQQFKLEYSVENIIDNDFALNQSGMINLTLSNEQVIYITHECPEDLENYNFWGLIRVDLSINDESMKIYYESICSKQYEPKKFDFSYLIIVISGVLFVFLTSRFGHIASLQKANKKFQGVLINYWYFIVFIFTLFALVGFSYINVDVEVYILACISYLSNIFFLIDTCCFLKIHYWNHLQDILFYIIGWFLGSIPMITFFVFGFSWIVNDVIFVLNLGTFFKLFKVKSFKDCITIYVPFLLFYCLLNYAVYLKWEYGYKVSLILNLTQFFSLQAPMFNYIPTRKCAFIEINTLFLPGLMIAYTVRYAKASQSYVYFIIYFLGLFLGLIGWLSITFLNSKYQITSLLFTVIPSSILAAILCYYRNELSVFYKGQFYDQILEDPFVASKSIKASQQTNTELINQSNQSNQELPVINPALFSGLYEL</sequence>
<dbReference type="HOGENOM" id="CLU_557214_0_0_1"/>
<evidence type="ECO:0008006" key="6">
    <source>
        <dbReference type="Google" id="ProtNLM"/>
    </source>
</evidence>
<dbReference type="RefSeq" id="XP_001439018.1">
    <property type="nucleotide sequence ID" value="XM_001438981.1"/>
</dbReference>
<feature type="transmembrane region" description="Helical" evidence="3">
    <location>
        <begin position="294"/>
        <end position="316"/>
    </location>
</feature>
<feature type="transmembrane region" description="Helical" evidence="3">
    <location>
        <begin position="382"/>
        <end position="402"/>
    </location>
</feature>
<dbReference type="GO" id="GO:0098554">
    <property type="term" value="C:cytoplasmic side of endoplasmic reticulum membrane"/>
    <property type="evidence" value="ECO:0000318"/>
    <property type="project" value="GO_Central"/>
</dbReference>
<reference evidence="4 5" key="1">
    <citation type="journal article" date="2006" name="Nature">
        <title>Global trends of whole-genome duplications revealed by the ciliate Paramecium tetraurelia.</title>
        <authorList>
            <consortium name="Genoscope"/>
            <person name="Aury J.-M."/>
            <person name="Jaillon O."/>
            <person name="Duret L."/>
            <person name="Noel B."/>
            <person name="Jubin C."/>
            <person name="Porcel B.M."/>
            <person name="Segurens B."/>
            <person name="Daubin V."/>
            <person name="Anthouard V."/>
            <person name="Aiach N."/>
            <person name="Arnaiz O."/>
            <person name="Billaut A."/>
            <person name="Beisson J."/>
            <person name="Blanc I."/>
            <person name="Bouhouche K."/>
            <person name="Camara F."/>
            <person name="Duharcourt S."/>
            <person name="Guigo R."/>
            <person name="Gogendeau D."/>
            <person name="Katinka M."/>
            <person name="Keller A.-M."/>
            <person name="Kissmehl R."/>
            <person name="Klotz C."/>
            <person name="Koll F."/>
            <person name="Le Moue A."/>
            <person name="Lepere C."/>
            <person name="Malinsky S."/>
            <person name="Nowacki M."/>
            <person name="Nowak J.K."/>
            <person name="Plattner H."/>
            <person name="Poulain J."/>
            <person name="Ruiz F."/>
            <person name="Serrano V."/>
            <person name="Zagulski M."/>
            <person name="Dessen P."/>
            <person name="Betermier M."/>
            <person name="Weissenbach J."/>
            <person name="Scarpelli C."/>
            <person name="Schachter V."/>
            <person name="Sperling L."/>
            <person name="Meyer E."/>
            <person name="Cohen J."/>
            <person name="Wincker P."/>
        </authorList>
    </citation>
    <scope>NUCLEOTIDE SEQUENCE [LARGE SCALE GENOMIC DNA]</scope>
    <source>
        <strain evidence="4 5">Stock d4-2</strain>
    </source>
</reference>
<dbReference type="GO" id="GO:0033619">
    <property type="term" value="P:membrane protein proteolysis"/>
    <property type="evidence" value="ECO:0000318"/>
    <property type="project" value="GO_Central"/>
</dbReference>
<feature type="transmembrane region" description="Helical" evidence="3">
    <location>
        <begin position="151"/>
        <end position="170"/>
    </location>
</feature>
<evidence type="ECO:0000313" key="5">
    <source>
        <dbReference type="Proteomes" id="UP000000600"/>
    </source>
</evidence>
<dbReference type="AlphaFoldDB" id="A0CLF4"/>
<dbReference type="GeneID" id="5024803"/>
<comment type="subcellular location">
    <subcellularLocation>
        <location evidence="1">Endoplasmic reticulum membrane</location>
        <topology evidence="1">Multi-pass membrane protein</topology>
    </subcellularLocation>
</comment>
<feature type="transmembrane region" description="Helical" evidence="3">
    <location>
        <begin position="408"/>
        <end position="428"/>
    </location>
</feature>
<keyword evidence="3" id="KW-0472">Membrane</keyword>
<feature type="transmembrane region" description="Helical" evidence="3">
    <location>
        <begin position="215"/>
        <end position="237"/>
    </location>
</feature>
<proteinExistence type="predicted"/>
<dbReference type="EMBL" id="CT868097">
    <property type="protein sequence ID" value="CAK71621.1"/>
    <property type="molecule type" value="Genomic_DNA"/>
</dbReference>
<dbReference type="GO" id="GO:0006465">
    <property type="term" value="P:signal peptide processing"/>
    <property type="evidence" value="ECO:0000318"/>
    <property type="project" value="GO_Central"/>
</dbReference>
<dbReference type="InParanoid" id="A0CLF4"/>
<organism evidence="4 5">
    <name type="scientific">Paramecium tetraurelia</name>
    <dbReference type="NCBI Taxonomy" id="5888"/>
    <lineage>
        <taxon>Eukaryota</taxon>
        <taxon>Sar</taxon>
        <taxon>Alveolata</taxon>
        <taxon>Ciliophora</taxon>
        <taxon>Intramacronucleata</taxon>
        <taxon>Oligohymenophorea</taxon>
        <taxon>Peniculida</taxon>
        <taxon>Parameciidae</taxon>
        <taxon>Paramecium</taxon>
    </lineage>
</organism>
<protein>
    <recommendedName>
        <fullName evidence="6">Intimal thickness related receptor IRP domain-containing protein</fullName>
    </recommendedName>
</protein>
<keyword evidence="5" id="KW-1185">Reference proteome</keyword>
<dbReference type="GO" id="GO:0098553">
    <property type="term" value="C:lumenal side of endoplasmic reticulum membrane"/>
    <property type="evidence" value="ECO:0000318"/>
    <property type="project" value="GO_Central"/>
</dbReference>
<dbReference type="GO" id="GO:0042500">
    <property type="term" value="F:aspartic endopeptidase activity, intramembrane cleaving"/>
    <property type="evidence" value="ECO:0000318"/>
    <property type="project" value="GO_Central"/>
</dbReference>
<evidence type="ECO:0000256" key="1">
    <source>
        <dbReference type="ARBA" id="ARBA00004477"/>
    </source>
</evidence>
<dbReference type="PANTHER" id="PTHR12174:SF23">
    <property type="entry name" value="MINOR HISTOCOMPATIBILITY ANTIGEN H13"/>
    <property type="match status" value="1"/>
</dbReference>
<accession>A0CLF4</accession>
<dbReference type="OrthoDB" id="294404at2759"/>
<gene>
    <name evidence="4" type="ORF">GSPATT00008169001</name>
</gene>
<evidence type="ECO:0000256" key="2">
    <source>
        <dbReference type="ARBA" id="ARBA00022824"/>
    </source>
</evidence>
<dbReference type="InterPro" id="IPR007369">
    <property type="entry name" value="Peptidase_A22B_SPP"/>
</dbReference>
<name>A0CLF4_PARTE</name>